<dbReference type="InterPro" id="IPR012338">
    <property type="entry name" value="Beta-lactam/transpept-like"/>
</dbReference>
<dbReference type="PANTHER" id="PTHR46825:SF9">
    <property type="entry name" value="BETA-LACTAMASE-RELATED DOMAIN-CONTAINING PROTEIN"/>
    <property type="match status" value="1"/>
</dbReference>
<reference evidence="3" key="1">
    <citation type="journal article" date="2019" name="Int. J. Syst. Evol. Microbiol.">
        <title>The Global Catalogue of Microorganisms (GCM) 10K type strain sequencing project: providing services to taxonomists for standard genome sequencing and annotation.</title>
        <authorList>
            <consortium name="The Broad Institute Genomics Platform"/>
            <consortium name="The Broad Institute Genome Sequencing Center for Infectious Disease"/>
            <person name="Wu L."/>
            <person name="Ma J."/>
        </authorList>
    </citation>
    <scope>NUCLEOTIDE SEQUENCE [LARGE SCALE GENOMIC DNA]</scope>
    <source>
        <strain evidence="3">JCM 17804</strain>
    </source>
</reference>
<feature type="domain" description="Beta-lactamase-related" evidence="1">
    <location>
        <begin position="26"/>
        <end position="335"/>
    </location>
</feature>
<evidence type="ECO:0000313" key="3">
    <source>
        <dbReference type="Proteomes" id="UP001500975"/>
    </source>
</evidence>
<dbReference type="Gene3D" id="3.40.710.10">
    <property type="entry name" value="DD-peptidase/beta-lactamase superfamily"/>
    <property type="match status" value="1"/>
</dbReference>
<comment type="caution">
    <text evidence="2">The sequence shown here is derived from an EMBL/GenBank/DDBJ whole genome shotgun (WGS) entry which is preliminary data.</text>
</comment>
<evidence type="ECO:0000259" key="1">
    <source>
        <dbReference type="Pfam" id="PF00144"/>
    </source>
</evidence>
<keyword evidence="3" id="KW-1185">Reference proteome</keyword>
<name>A0ABP8I042_9BURK</name>
<dbReference type="InterPro" id="IPR050491">
    <property type="entry name" value="AmpC-like"/>
</dbReference>
<protein>
    <submittedName>
        <fullName evidence="2">Serine hydrolase domain-containing protein</fullName>
    </submittedName>
</protein>
<dbReference type="SUPFAM" id="SSF56601">
    <property type="entry name" value="beta-lactamase/transpeptidase-like"/>
    <property type="match status" value="1"/>
</dbReference>
<dbReference type="EMBL" id="BAABGJ010000057">
    <property type="protein sequence ID" value="GAA4348316.1"/>
    <property type="molecule type" value="Genomic_DNA"/>
</dbReference>
<dbReference type="PANTHER" id="PTHR46825">
    <property type="entry name" value="D-ALANYL-D-ALANINE-CARBOXYPEPTIDASE/ENDOPEPTIDASE AMPH"/>
    <property type="match status" value="1"/>
</dbReference>
<sequence length="461" mass="50107">MKKNAPVPWLQAALDYIPAWLGFQLERHQQVGCAVAIAQGQSIVAEFALGSADLRSGEALTPRHRFRIASHSKTFTASGVMLLREQGKLGLDDPIGRHVSGLHKTLANARVGELLSHGAGVIRDGEDSGQFLDRRPFFSRAELRADLAKKQPLEPGLQLKYSNHGYGLLGLMIEEITGTDYATWICRHVIAPAGLRETVPDMPYLPKSAPLAKGHSTEFPFGRRLVVPGDNVCDAIAPAGGFVATASDVARFFAQLAPEAKKSILSAASRREMMHRRWRDKHSSQESYYGYGTMSGGAGAKEWFGHTGGLQGFVSRTARFPESGFTVSVLCNALDGWSWMWVDGILGILAAFRQHGAPGRQQAAWNGRWWSLWGASDLVAMGKVVCQVAPAMALPFDGAPTEIELTGTDRGIIARTSGYNSPGQPVRLVRDRKGHPVELWVGGTKLLSREAVVAEAMQRYG</sequence>
<proteinExistence type="predicted"/>
<dbReference type="InterPro" id="IPR001466">
    <property type="entry name" value="Beta-lactam-related"/>
</dbReference>
<evidence type="ECO:0000313" key="2">
    <source>
        <dbReference type="EMBL" id="GAA4348316.1"/>
    </source>
</evidence>
<dbReference type="Pfam" id="PF00144">
    <property type="entry name" value="Beta-lactamase"/>
    <property type="match status" value="1"/>
</dbReference>
<dbReference type="Proteomes" id="UP001500975">
    <property type="component" value="Unassembled WGS sequence"/>
</dbReference>
<dbReference type="RefSeq" id="WP_345539384.1">
    <property type="nucleotide sequence ID" value="NZ_BAABGJ010000057.1"/>
</dbReference>
<dbReference type="GO" id="GO:0016787">
    <property type="term" value="F:hydrolase activity"/>
    <property type="evidence" value="ECO:0007669"/>
    <property type="project" value="UniProtKB-KW"/>
</dbReference>
<gene>
    <name evidence="2" type="ORF">GCM10023165_34010</name>
</gene>
<accession>A0ABP8I042</accession>
<keyword evidence="2" id="KW-0378">Hydrolase</keyword>
<organism evidence="2 3">
    <name type="scientific">Variovorax defluvii</name>
    <dbReference type="NCBI Taxonomy" id="913761"/>
    <lineage>
        <taxon>Bacteria</taxon>
        <taxon>Pseudomonadati</taxon>
        <taxon>Pseudomonadota</taxon>
        <taxon>Betaproteobacteria</taxon>
        <taxon>Burkholderiales</taxon>
        <taxon>Comamonadaceae</taxon>
        <taxon>Variovorax</taxon>
    </lineage>
</organism>